<comment type="caution">
    <text evidence="3">The sequence shown here is derived from an EMBL/GenBank/DDBJ whole genome shotgun (WGS) entry which is preliminary data.</text>
</comment>
<evidence type="ECO:0000313" key="3">
    <source>
        <dbReference type="EMBL" id="KKM91937.1"/>
    </source>
</evidence>
<keyword evidence="1" id="KW-0472">Membrane</keyword>
<keyword evidence="1" id="KW-1133">Transmembrane helix</keyword>
<protein>
    <recommendedName>
        <fullName evidence="2">TRASH domain-containing protein</fullName>
    </recommendedName>
</protein>
<keyword evidence="1" id="KW-0812">Transmembrane</keyword>
<reference evidence="3" key="1">
    <citation type="journal article" date="2015" name="Nature">
        <title>Complex archaea that bridge the gap between prokaryotes and eukaryotes.</title>
        <authorList>
            <person name="Spang A."/>
            <person name="Saw J.H."/>
            <person name="Jorgensen S.L."/>
            <person name="Zaremba-Niedzwiedzka K."/>
            <person name="Martijn J."/>
            <person name="Lind A.E."/>
            <person name="van Eijk R."/>
            <person name="Schleper C."/>
            <person name="Guy L."/>
            <person name="Ettema T.J."/>
        </authorList>
    </citation>
    <scope>NUCLEOTIDE SEQUENCE</scope>
</reference>
<accession>A0A0F9PF15</accession>
<dbReference type="SMART" id="SM00746">
    <property type="entry name" value="TRASH"/>
    <property type="match status" value="1"/>
</dbReference>
<dbReference type="EMBL" id="LAZR01006464">
    <property type="protein sequence ID" value="KKM91937.1"/>
    <property type="molecule type" value="Genomic_DNA"/>
</dbReference>
<evidence type="ECO:0000256" key="1">
    <source>
        <dbReference type="SAM" id="Phobius"/>
    </source>
</evidence>
<organism evidence="3">
    <name type="scientific">marine sediment metagenome</name>
    <dbReference type="NCBI Taxonomy" id="412755"/>
    <lineage>
        <taxon>unclassified sequences</taxon>
        <taxon>metagenomes</taxon>
        <taxon>ecological metagenomes</taxon>
    </lineage>
</organism>
<dbReference type="InterPro" id="IPR011017">
    <property type="entry name" value="TRASH_dom"/>
</dbReference>
<name>A0A0F9PF15_9ZZZZ</name>
<dbReference type="InterPro" id="IPR007029">
    <property type="entry name" value="YHS_dom"/>
</dbReference>
<feature type="transmembrane region" description="Helical" evidence="1">
    <location>
        <begin position="6"/>
        <end position="25"/>
    </location>
</feature>
<feature type="domain" description="TRASH" evidence="2">
    <location>
        <begin position="48"/>
        <end position="85"/>
    </location>
</feature>
<proteinExistence type="predicted"/>
<sequence length="88" mass="10333">MIVGILKIIIYAFFAYSAYQFFRFFRALSKASKPPRAPKGTSGIMVKDDFCNTYLPKENAIREVYEGKEYYFCSSECRQKFLEQKKSQ</sequence>
<evidence type="ECO:0000259" key="2">
    <source>
        <dbReference type="SMART" id="SM00746"/>
    </source>
</evidence>
<dbReference type="Pfam" id="PF04945">
    <property type="entry name" value="YHS"/>
    <property type="match status" value="1"/>
</dbReference>
<dbReference type="AlphaFoldDB" id="A0A0F9PF15"/>
<gene>
    <name evidence="3" type="ORF">LCGC14_1223470</name>
</gene>